<dbReference type="SUPFAM" id="SSF81606">
    <property type="entry name" value="PP2C-like"/>
    <property type="match status" value="1"/>
</dbReference>
<dbReference type="EMBL" id="JARJCM010000004">
    <property type="protein sequence ID" value="KAJ7045374.1"/>
    <property type="molecule type" value="Genomic_DNA"/>
</dbReference>
<dbReference type="Gene3D" id="3.60.40.10">
    <property type="entry name" value="PPM-type phosphatase domain"/>
    <property type="match status" value="1"/>
</dbReference>
<dbReference type="InterPro" id="IPR036457">
    <property type="entry name" value="PPM-type-like_dom_sf"/>
</dbReference>
<name>A0AAD6TFT8_9AGAR</name>
<reference evidence="2" key="1">
    <citation type="submission" date="2023-03" db="EMBL/GenBank/DDBJ databases">
        <title>Massive genome expansion in bonnet fungi (Mycena s.s.) driven by repeated elements and novel gene families across ecological guilds.</title>
        <authorList>
            <consortium name="Lawrence Berkeley National Laboratory"/>
            <person name="Harder C.B."/>
            <person name="Miyauchi S."/>
            <person name="Viragh M."/>
            <person name="Kuo A."/>
            <person name="Thoen E."/>
            <person name="Andreopoulos B."/>
            <person name="Lu D."/>
            <person name="Skrede I."/>
            <person name="Drula E."/>
            <person name="Henrissat B."/>
            <person name="Morin E."/>
            <person name="Kohler A."/>
            <person name="Barry K."/>
            <person name="LaButti K."/>
            <person name="Morin E."/>
            <person name="Salamov A."/>
            <person name="Lipzen A."/>
            <person name="Mereny Z."/>
            <person name="Hegedus B."/>
            <person name="Baldrian P."/>
            <person name="Stursova M."/>
            <person name="Weitz H."/>
            <person name="Taylor A."/>
            <person name="Grigoriev I.V."/>
            <person name="Nagy L.G."/>
            <person name="Martin F."/>
            <person name="Kauserud H."/>
        </authorList>
    </citation>
    <scope>NUCLEOTIDE SEQUENCE</scope>
    <source>
        <strain evidence="2">CBHHK200</strain>
    </source>
</reference>
<evidence type="ECO:0000259" key="1">
    <source>
        <dbReference type="PROSITE" id="PS51746"/>
    </source>
</evidence>
<dbReference type="PROSITE" id="PS51746">
    <property type="entry name" value="PPM_2"/>
    <property type="match status" value="1"/>
</dbReference>
<dbReference type="Pfam" id="PF00481">
    <property type="entry name" value="PP2C"/>
    <property type="match status" value="1"/>
</dbReference>
<accession>A0AAD6TFT8</accession>
<evidence type="ECO:0000313" key="2">
    <source>
        <dbReference type="EMBL" id="KAJ7045374.1"/>
    </source>
</evidence>
<dbReference type="SMART" id="SM00332">
    <property type="entry name" value="PP2Cc"/>
    <property type="match status" value="1"/>
</dbReference>
<dbReference type="CDD" id="cd00143">
    <property type="entry name" value="PP2Cc"/>
    <property type="match status" value="1"/>
</dbReference>
<keyword evidence="3" id="KW-1185">Reference proteome</keyword>
<dbReference type="GO" id="GO:0004722">
    <property type="term" value="F:protein serine/threonine phosphatase activity"/>
    <property type="evidence" value="ECO:0007669"/>
    <property type="project" value="InterPro"/>
</dbReference>
<protein>
    <submittedName>
        <fullName evidence="2">Phosphatase 2C-like domain-containing protein</fullName>
    </submittedName>
</protein>
<evidence type="ECO:0000313" key="3">
    <source>
        <dbReference type="Proteomes" id="UP001218188"/>
    </source>
</evidence>
<dbReference type="InterPro" id="IPR015655">
    <property type="entry name" value="PP2C"/>
</dbReference>
<organism evidence="2 3">
    <name type="scientific">Mycena alexandri</name>
    <dbReference type="NCBI Taxonomy" id="1745969"/>
    <lineage>
        <taxon>Eukaryota</taxon>
        <taxon>Fungi</taxon>
        <taxon>Dikarya</taxon>
        <taxon>Basidiomycota</taxon>
        <taxon>Agaricomycotina</taxon>
        <taxon>Agaricomycetes</taxon>
        <taxon>Agaricomycetidae</taxon>
        <taxon>Agaricales</taxon>
        <taxon>Marasmiineae</taxon>
        <taxon>Mycenaceae</taxon>
        <taxon>Mycena</taxon>
    </lineage>
</organism>
<dbReference type="AlphaFoldDB" id="A0AAD6TFT8"/>
<dbReference type="InterPro" id="IPR001932">
    <property type="entry name" value="PPM-type_phosphatase-like_dom"/>
</dbReference>
<comment type="caution">
    <text evidence="2">The sequence shown here is derived from an EMBL/GenBank/DDBJ whole genome shotgun (WGS) entry which is preliminary data.</text>
</comment>
<dbReference type="PANTHER" id="PTHR13832">
    <property type="entry name" value="PROTEIN PHOSPHATASE 2C"/>
    <property type="match status" value="1"/>
</dbReference>
<feature type="domain" description="PPM-type phosphatase" evidence="1">
    <location>
        <begin position="75"/>
        <end position="433"/>
    </location>
</feature>
<sequence>MRPNVVVSLPAASSTEHLQALSEVNHFATTDMGHPGEGPWTFRMLPEPFLTAELKRIARPQSNHSRKVDSLTFQPCSPHIYQNQDRFVVEEWSFPGGTWQFNSIFDGHVNHYTVDYVAENLPRNLKNNLGTALRAAGNRQLSPERISQILRDSIVQLDDSISSNFLDIFPQDLRRLSQMPDGAVQNIFERDASGRFSRATARCLGGATVVLSLTDPNEKNLWVANLGGNSYPYLVLGLRHHSGAWNGTLVNHLHAGHDHREAQRIRAEHPREPDSVKHGRVLGFLEPTRAIGDTWLKIPSLYTSRVFANFDQDWISQGTLRQCASRISTPPYVSNIPDVYHRDLPNRPWFLLLCSDGLSSAETYDGMDTSTMTRSWTELVGHILDSRPPGVNTALSLLRAAIGGQDEHKVSRSLTVEMDERWMDDVSISIQRFHQRRS</sequence>
<gene>
    <name evidence="2" type="ORF">C8F04DRAFT_939637</name>
</gene>
<dbReference type="Proteomes" id="UP001218188">
    <property type="component" value="Unassembled WGS sequence"/>
</dbReference>
<proteinExistence type="predicted"/>
<dbReference type="PANTHER" id="PTHR13832:SF792">
    <property type="entry name" value="GM14286P"/>
    <property type="match status" value="1"/>
</dbReference>